<gene>
    <name evidence="3" type="ORF">S01H1_08239</name>
</gene>
<comment type="caution">
    <text evidence="3">The sequence shown here is derived from an EMBL/GenBank/DDBJ whole genome shotgun (WGS) entry which is preliminary data.</text>
</comment>
<feature type="transmembrane region" description="Helical" evidence="1">
    <location>
        <begin position="12"/>
        <end position="31"/>
    </location>
</feature>
<sequence>MTAKGIPQRVHLVGIGGIHMSAIAHVLIAWGHQVSGSDLKLSPLTERLQDQGATICEGHAAD</sequence>
<dbReference type="EMBL" id="BARS01004232">
    <property type="protein sequence ID" value="GAF74986.1"/>
    <property type="molecule type" value="Genomic_DNA"/>
</dbReference>
<dbReference type="InterPro" id="IPR050061">
    <property type="entry name" value="MurCDEF_pg_biosynth"/>
</dbReference>
<feature type="domain" description="Mur ligase N-terminal catalytic" evidence="2">
    <location>
        <begin position="10"/>
        <end position="62"/>
    </location>
</feature>
<dbReference type="Pfam" id="PF01225">
    <property type="entry name" value="Mur_ligase"/>
    <property type="match status" value="1"/>
</dbReference>
<dbReference type="Gene3D" id="3.40.50.720">
    <property type="entry name" value="NAD(P)-binding Rossmann-like Domain"/>
    <property type="match status" value="1"/>
</dbReference>
<organism evidence="3">
    <name type="scientific">marine sediment metagenome</name>
    <dbReference type="NCBI Taxonomy" id="412755"/>
    <lineage>
        <taxon>unclassified sequences</taxon>
        <taxon>metagenomes</taxon>
        <taxon>ecological metagenomes</taxon>
    </lineage>
</organism>
<dbReference type="InterPro" id="IPR000713">
    <property type="entry name" value="Mur_ligase_N"/>
</dbReference>
<accession>X0SIS3</accession>
<dbReference type="PANTHER" id="PTHR43445">
    <property type="entry name" value="UDP-N-ACETYLMURAMATE--L-ALANINE LIGASE-RELATED"/>
    <property type="match status" value="1"/>
</dbReference>
<evidence type="ECO:0000313" key="3">
    <source>
        <dbReference type="EMBL" id="GAF74986.1"/>
    </source>
</evidence>
<dbReference type="GO" id="GO:0016881">
    <property type="term" value="F:acid-amino acid ligase activity"/>
    <property type="evidence" value="ECO:0007669"/>
    <property type="project" value="InterPro"/>
</dbReference>
<dbReference type="PANTHER" id="PTHR43445:SF3">
    <property type="entry name" value="UDP-N-ACETYLMURAMATE--L-ALANINE LIGASE"/>
    <property type="match status" value="1"/>
</dbReference>
<feature type="non-terminal residue" evidence="3">
    <location>
        <position position="62"/>
    </location>
</feature>
<keyword evidence="1" id="KW-1133">Transmembrane helix</keyword>
<reference evidence="3" key="1">
    <citation type="journal article" date="2014" name="Front. Microbiol.">
        <title>High frequency of phylogenetically diverse reductive dehalogenase-homologous genes in deep subseafloor sedimentary metagenomes.</title>
        <authorList>
            <person name="Kawai M."/>
            <person name="Futagami T."/>
            <person name="Toyoda A."/>
            <person name="Takaki Y."/>
            <person name="Nishi S."/>
            <person name="Hori S."/>
            <person name="Arai W."/>
            <person name="Tsubouchi T."/>
            <person name="Morono Y."/>
            <person name="Uchiyama I."/>
            <person name="Ito T."/>
            <person name="Fujiyama A."/>
            <person name="Inagaki F."/>
            <person name="Takami H."/>
        </authorList>
    </citation>
    <scope>NUCLEOTIDE SEQUENCE</scope>
    <source>
        <strain evidence="3">Expedition CK06-06</strain>
    </source>
</reference>
<proteinExistence type="predicted"/>
<evidence type="ECO:0000259" key="2">
    <source>
        <dbReference type="Pfam" id="PF01225"/>
    </source>
</evidence>
<dbReference type="SUPFAM" id="SSF51984">
    <property type="entry name" value="MurCD N-terminal domain"/>
    <property type="match status" value="1"/>
</dbReference>
<protein>
    <recommendedName>
        <fullName evidence="2">Mur ligase N-terminal catalytic domain-containing protein</fullName>
    </recommendedName>
</protein>
<dbReference type="AlphaFoldDB" id="X0SIS3"/>
<keyword evidence="1" id="KW-0812">Transmembrane</keyword>
<keyword evidence="1" id="KW-0472">Membrane</keyword>
<name>X0SIS3_9ZZZZ</name>
<evidence type="ECO:0000256" key="1">
    <source>
        <dbReference type="SAM" id="Phobius"/>
    </source>
</evidence>